<keyword evidence="3" id="KW-0132">Cell division</keyword>
<name>A0A6J2WC31_CHACN</name>
<feature type="region of interest" description="Disordered" evidence="1">
    <location>
        <begin position="120"/>
        <end position="155"/>
    </location>
</feature>
<feature type="compositionally biased region" description="Basic and acidic residues" evidence="1">
    <location>
        <begin position="446"/>
        <end position="459"/>
    </location>
</feature>
<dbReference type="GO" id="GO:0051301">
    <property type="term" value="P:cell division"/>
    <property type="evidence" value="ECO:0007669"/>
    <property type="project" value="UniProtKB-KW"/>
</dbReference>
<evidence type="ECO:0000313" key="3">
    <source>
        <dbReference type="RefSeq" id="XP_030641452.1"/>
    </source>
</evidence>
<feature type="region of interest" description="Disordered" evidence="1">
    <location>
        <begin position="1"/>
        <end position="48"/>
    </location>
</feature>
<dbReference type="InterPro" id="IPR038832">
    <property type="entry name" value="CDCA3"/>
</dbReference>
<dbReference type="PANTHER" id="PTHR34756">
    <property type="entry name" value="CELL DIVISION CYCLE-ASSOCIATED PROTEIN 3"/>
    <property type="match status" value="1"/>
</dbReference>
<reference evidence="3" key="1">
    <citation type="submission" date="2025-08" db="UniProtKB">
        <authorList>
            <consortium name="RefSeq"/>
        </authorList>
    </citation>
    <scope>IDENTIFICATION</scope>
</reference>
<dbReference type="RefSeq" id="XP_030641452.1">
    <property type="nucleotide sequence ID" value="XM_030785592.1"/>
</dbReference>
<accession>A0A6J2WC31</accession>
<dbReference type="PANTHER" id="PTHR34756:SF1">
    <property type="entry name" value="CELL DIVISION CYCLE-ASSOCIATED PROTEIN 3"/>
    <property type="match status" value="1"/>
</dbReference>
<sequence>MGSSESKMKVASTPKPEPNQRLVHQRVAQLADPRSPSTGINRTPIQVGGTATHVPVVVQSAGPTGPVDPRSPTVGIVRTPMKDSVRVTVSSLARRLSALFLNEPAEGDIASVTFSKQPSLQTVEQQQEEEEEEAKLAVSEPLLPDPPVQERNSSTEKAGLLSTPVLVHLPQDYGSLSSSPFMLISEEVQNEVEVVAELSVEEAEEALTFGDSPLKKELSLSLLTCHDGLCPAEIYPSVSAEERPLSPLPPPQPEDHPYALPSIQPPSLILSEAIVAPEVQSEAIVAPEVQPDAALSPEAPVAIPVQLPEEQCKVSVTDRNSASVPSPGQLEEPNSCPASHGGFRCPLLDTQSPSQAVFKPQWLGVGFGTTGVRARGVQGRSKGGAVSSQSSLLSSRKPAGGENKGVVPKQKQKGKTLVGEGRSPLQILREANSPRDTSQLKLKISTPEKRRMAQMDRRVLSLSLNKENQ</sequence>
<evidence type="ECO:0000313" key="2">
    <source>
        <dbReference type="Proteomes" id="UP000504632"/>
    </source>
</evidence>
<protein>
    <submittedName>
        <fullName evidence="3">Cell division cycle-associated protein 3</fullName>
    </submittedName>
</protein>
<feature type="compositionally biased region" description="Polar residues" evidence="1">
    <location>
        <begin position="35"/>
        <end position="44"/>
    </location>
</feature>
<feature type="region of interest" description="Disordered" evidence="1">
    <location>
        <begin position="318"/>
        <end position="337"/>
    </location>
</feature>
<feature type="region of interest" description="Disordered" evidence="1">
    <location>
        <begin position="375"/>
        <end position="469"/>
    </location>
</feature>
<proteinExistence type="predicted"/>
<dbReference type="InParanoid" id="A0A6J2WC31"/>
<evidence type="ECO:0000256" key="1">
    <source>
        <dbReference type="SAM" id="MobiDB-lite"/>
    </source>
</evidence>
<dbReference type="OrthoDB" id="6337960at2759"/>
<dbReference type="CTD" id="83461"/>
<organism evidence="2 3">
    <name type="scientific">Chanos chanos</name>
    <name type="common">Milkfish</name>
    <name type="synonym">Mugil chanos</name>
    <dbReference type="NCBI Taxonomy" id="29144"/>
    <lineage>
        <taxon>Eukaryota</taxon>
        <taxon>Metazoa</taxon>
        <taxon>Chordata</taxon>
        <taxon>Craniata</taxon>
        <taxon>Vertebrata</taxon>
        <taxon>Euteleostomi</taxon>
        <taxon>Actinopterygii</taxon>
        <taxon>Neopterygii</taxon>
        <taxon>Teleostei</taxon>
        <taxon>Ostariophysi</taxon>
        <taxon>Gonorynchiformes</taxon>
        <taxon>Chanidae</taxon>
        <taxon>Chanos</taxon>
    </lineage>
</organism>
<dbReference type="GeneID" id="115821802"/>
<dbReference type="AlphaFoldDB" id="A0A6J2WC31"/>
<gene>
    <name evidence="3" type="primary">cdca3</name>
</gene>
<keyword evidence="3" id="KW-0131">Cell cycle</keyword>
<dbReference type="Proteomes" id="UP000504632">
    <property type="component" value="Chromosome 9"/>
</dbReference>
<keyword evidence="2" id="KW-1185">Reference proteome</keyword>